<dbReference type="Gene3D" id="1.20.140.10">
    <property type="entry name" value="Butyryl-CoA Dehydrogenase, subunit A, domain 3"/>
    <property type="match status" value="1"/>
</dbReference>
<dbReference type="GO" id="GO:0009083">
    <property type="term" value="P:branched-chain amino acid catabolic process"/>
    <property type="evidence" value="ECO:0007669"/>
    <property type="project" value="UniProtKB-KW"/>
</dbReference>
<evidence type="ECO:0000313" key="11">
    <source>
        <dbReference type="EMBL" id="AEI80293.1"/>
    </source>
</evidence>
<dbReference type="Proteomes" id="UP000006798">
    <property type="component" value="Chromosome 2"/>
</dbReference>
<evidence type="ECO:0000259" key="10">
    <source>
        <dbReference type="Pfam" id="PF02771"/>
    </source>
</evidence>
<dbReference type="Pfam" id="PF00441">
    <property type="entry name" value="Acyl-CoA_dh_1"/>
    <property type="match status" value="1"/>
</dbReference>
<dbReference type="SUPFAM" id="SSF56645">
    <property type="entry name" value="Acyl-CoA dehydrogenase NM domain-like"/>
    <property type="match status" value="1"/>
</dbReference>
<feature type="domain" description="Acyl-CoA oxidase/dehydrogenase middle" evidence="9">
    <location>
        <begin position="121"/>
        <end position="217"/>
    </location>
</feature>
<proteinExistence type="inferred from homology"/>
<keyword evidence="5" id="KW-0285">Flavoprotein</keyword>
<dbReference type="HOGENOM" id="CLU_018204_0_2_4"/>
<dbReference type="PROSITE" id="PS00072">
    <property type="entry name" value="ACYL_COA_DH_1"/>
    <property type="match status" value="1"/>
</dbReference>
<accession>F8GNB8</accession>
<dbReference type="InterPro" id="IPR009100">
    <property type="entry name" value="AcylCoA_DH/oxidase_NM_dom_sf"/>
</dbReference>
<evidence type="ECO:0000256" key="4">
    <source>
        <dbReference type="ARBA" id="ARBA00022456"/>
    </source>
</evidence>
<dbReference type="InterPro" id="IPR006089">
    <property type="entry name" value="Acyl-CoA_DH_CS"/>
</dbReference>
<keyword evidence="6" id="KW-0274">FAD</keyword>
<dbReference type="RefSeq" id="WP_013952988.1">
    <property type="nucleotide sequence ID" value="NC_015723.1"/>
</dbReference>
<evidence type="ECO:0000259" key="9">
    <source>
        <dbReference type="Pfam" id="PF02770"/>
    </source>
</evidence>
<evidence type="ECO:0000256" key="3">
    <source>
        <dbReference type="ARBA" id="ARBA00009347"/>
    </source>
</evidence>
<evidence type="ECO:0000256" key="1">
    <source>
        <dbReference type="ARBA" id="ARBA00001974"/>
    </source>
</evidence>
<dbReference type="InterPro" id="IPR037069">
    <property type="entry name" value="AcylCoA_DH/ox_N_sf"/>
</dbReference>
<dbReference type="InterPro" id="IPR046373">
    <property type="entry name" value="Acyl-CoA_Oxase/DH_mid-dom_sf"/>
</dbReference>
<sequence>MIRDNDILEALLDSVRRFVRERLVPAEALVAETDEIPQDIVQDMREMGLFGMTIPERFGGLELTMEEEVRVVMELCQTSPAFRSLLGTTVGIGSQGILMDGTPEQQAAWLPRLATGEILASFALTEPEAGSDAGSLRTTAVRDGDHYVVNGTKRFITNAPQAGMFTLMARTNPEIKGSAGVSAFIVDAKTPGISFGKRDVKMGQKGAHTCDVIFDNVRVPAANLIGLKEGQGFKTAMKVLDKGRLHIAAVSVGVARRVLRDALNYALERQQFGQPICEFQLIQAMLADSQAELYAAECMVIDAARRRDEGKNVSTEASCCKMFATEMVGRVADRAVQILGGSGYISEFGIERFYRDVRLFRLYEGTTQIQQVIIARNMIREARGA</sequence>
<comment type="pathway">
    <text evidence="2">Amino-acid degradation; L-valine degradation.</text>
</comment>
<dbReference type="PANTHER" id="PTHR43884">
    <property type="entry name" value="ACYL-COA DEHYDROGENASE"/>
    <property type="match status" value="1"/>
</dbReference>
<dbReference type="AlphaFoldDB" id="F8GNB8"/>
<feature type="domain" description="Acyl-CoA dehydrogenase/oxidase N-terminal" evidence="10">
    <location>
        <begin position="9"/>
        <end position="117"/>
    </location>
</feature>
<dbReference type="InterPro" id="IPR006091">
    <property type="entry name" value="Acyl-CoA_Oxase/DH_mid-dom"/>
</dbReference>
<gene>
    <name evidence="11" type="primary">mmgC9</name>
    <name evidence="11" type="ordered locus">CNE_2c13300</name>
</gene>
<dbReference type="InterPro" id="IPR013786">
    <property type="entry name" value="AcylCoA_DH/ox_N"/>
</dbReference>
<dbReference type="GeneID" id="34306823"/>
<evidence type="ECO:0000256" key="6">
    <source>
        <dbReference type="ARBA" id="ARBA00022827"/>
    </source>
</evidence>
<dbReference type="PANTHER" id="PTHR43884:SF40">
    <property type="entry name" value="ACYL-COA DEHYDROGENASE"/>
    <property type="match status" value="1"/>
</dbReference>
<dbReference type="EMBL" id="CP002878">
    <property type="protein sequence ID" value="AEI80293.1"/>
    <property type="molecule type" value="Genomic_DNA"/>
</dbReference>
<keyword evidence="4" id="KW-0101">Branched-chain amino acid catabolism</keyword>
<dbReference type="PROSITE" id="PS00073">
    <property type="entry name" value="ACYL_COA_DH_2"/>
    <property type="match status" value="1"/>
</dbReference>
<dbReference type="FunFam" id="2.40.110.10:FF:000001">
    <property type="entry name" value="Acyl-CoA dehydrogenase, mitochondrial"/>
    <property type="match status" value="1"/>
</dbReference>
<dbReference type="PIRSF" id="PIRSF016578">
    <property type="entry name" value="HsaA"/>
    <property type="match status" value="1"/>
</dbReference>
<evidence type="ECO:0000256" key="7">
    <source>
        <dbReference type="ARBA" id="ARBA00023002"/>
    </source>
</evidence>
<dbReference type="EC" id="1.3.99.-" evidence="11"/>
<dbReference type="Pfam" id="PF02770">
    <property type="entry name" value="Acyl-CoA_dh_M"/>
    <property type="match status" value="1"/>
</dbReference>
<dbReference type="InterPro" id="IPR036250">
    <property type="entry name" value="AcylCo_DH-like_C"/>
</dbReference>
<dbReference type="GO" id="GO:0003995">
    <property type="term" value="F:acyl-CoA dehydrogenase activity"/>
    <property type="evidence" value="ECO:0007669"/>
    <property type="project" value="InterPro"/>
</dbReference>
<evidence type="ECO:0000313" key="12">
    <source>
        <dbReference type="Proteomes" id="UP000006798"/>
    </source>
</evidence>
<dbReference type="InterPro" id="IPR009075">
    <property type="entry name" value="AcylCo_DH/oxidase_C"/>
</dbReference>
<keyword evidence="7 11" id="KW-0560">Oxidoreductase</keyword>
<dbReference type="KEGG" id="cnc:CNE_2c13300"/>
<dbReference type="Gene3D" id="1.10.540.10">
    <property type="entry name" value="Acyl-CoA dehydrogenase/oxidase, N-terminal domain"/>
    <property type="match status" value="1"/>
</dbReference>
<reference evidence="11 12" key="1">
    <citation type="journal article" date="2011" name="J. Bacteriol.">
        <title>Complete genome sequence of the type strain Cupriavidus necator N-1.</title>
        <authorList>
            <person name="Poehlein A."/>
            <person name="Kusian B."/>
            <person name="Friedrich B."/>
            <person name="Daniel R."/>
            <person name="Bowien B."/>
        </authorList>
    </citation>
    <scope>NUCLEOTIDE SEQUENCE [LARGE SCALE GENOMIC DNA]</scope>
    <source>
        <strain evidence="12">ATCC 43291 / DSM 13513 / CCUG 52238 / LMG 8453 / N-1</strain>
    </source>
</reference>
<protein>
    <submittedName>
        <fullName evidence="11">Acyl-CoA dehydrogenase MmgC</fullName>
        <ecNumber evidence="11">1.3.99.-</ecNumber>
    </submittedName>
</protein>
<evidence type="ECO:0000256" key="2">
    <source>
        <dbReference type="ARBA" id="ARBA00005109"/>
    </source>
</evidence>
<dbReference type="SUPFAM" id="SSF47203">
    <property type="entry name" value="Acyl-CoA dehydrogenase C-terminal domain-like"/>
    <property type="match status" value="1"/>
</dbReference>
<dbReference type="FunFam" id="1.20.140.10:FF:000001">
    <property type="entry name" value="Acyl-CoA dehydrogenase"/>
    <property type="match status" value="1"/>
</dbReference>
<comment type="cofactor">
    <cofactor evidence="1">
        <name>FAD</name>
        <dbReference type="ChEBI" id="CHEBI:57692"/>
    </cofactor>
</comment>
<organism evidence="11 12">
    <name type="scientific">Cupriavidus necator (strain ATCC 43291 / DSM 13513 / CCUG 52238 / LMG 8453 / N-1)</name>
    <name type="common">Ralstonia eutropha</name>
    <dbReference type="NCBI Taxonomy" id="1042878"/>
    <lineage>
        <taxon>Bacteria</taxon>
        <taxon>Pseudomonadati</taxon>
        <taxon>Pseudomonadota</taxon>
        <taxon>Betaproteobacteria</taxon>
        <taxon>Burkholderiales</taxon>
        <taxon>Burkholderiaceae</taxon>
        <taxon>Cupriavidus</taxon>
    </lineage>
</organism>
<comment type="similarity">
    <text evidence="3">Belongs to the acyl-CoA dehydrogenase family.</text>
</comment>
<dbReference type="GO" id="GO:0050660">
    <property type="term" value="F:flavin adenine dinucleotide binding"/>
    <property type="evidence" value="ECO:0007669"/>
    <property type="project" value="InterPro"/>
</dbReference>
<evidence type="ECO:0000256" key="5">
    <source>
        <dbReference type="ARBA" id="ARBA00022630"/>
    </source>
</evidence>
<feature type="domain" description="Acyl-CoA dehydrogenase/oxidase C-terminal" evidence="8">
    <location>
        <begin position="230"/>
        <end position="378"/>
    </location>
</feature>
<name>F8GNB8_CUPNN</name>
<dbReference type="Pfam" id="PF02771">
    <property type="entry name" value="Acyl-CoA_dh_N"/>
    <property type="match status" value="1"/>
</dbReference>
<dbReference type="Gene3D" id="2.40.110.10">
    <property type="entry name" value="Butyryl-CoA Dehydrogenase, subunit A, domain 2"/>
    <property type="match status" value="1"/>
</dbReference>
<evidence type="ECO:0000259" key="8">
    <source>
        <dbReference type="Pfam" id="PF00441"/>
    </source>
</evidence>